<sequence>MIRFTTQTSLSTPLQPINILFNLEFSDGTLGVDFPFPSLDEVLVVQCQLSPTSEFDIPRKNPISMLRRLHPNLSGSRWARKNWVL</sequence>
<reference evidence="1" key="1">
    <citation type="submission" date="2018-05" db="EMBL/GenBank/DDBJ databases">
        <authorList>
            <person name="Lanie J.A."/>
            <person name="Ng W.-L."/>
            <person name="Kazmierczak K.M."/>
            <person name="Andrzejewski T.M."/>
            <person name="Davidsen T.M."/>
            <person name="Wayne K.J."/>
            <person name="Tettelin H."/>
            <person name="Glass J.I."/>
            <person name="Rusch D."/>
            <person name="Podicherti R."/>
            <person name="Tsui H.-C.T."/>
            <person name="Winkler M.E."/>
        </authorList>
    </citation>
    <scope>NUCLEOTIDE SEQUENCE</scope>
</reference>
<proteinExistence type="predicted"/>
<evidence type="ECO:0000313" key="1">
    <source>
        <dbReference type="EMBL" id="SVB82295.1"/>
    </source>
</evidence>
<accession>A0A382H583</accession>
<organism evidence="1">
    <name type="scientific">marine metagenome</name>
    <dbReference type="NCBI Taxonomy" id="408172"/>
    <lineage>
        <taxon>unclassified sequences</taxon>
        <taxon>metagenomes</taxon>
        <taxon>ecological metagenomes</taxon>
    </lineage>
</organism>
<name>A0A382H583_9ZZZZ</name>
<gene>
    <name evidence="1" type="ORF">METZ01_LOCUS235149</name>
</gene>
<dbReference type="AlphaFoldDB" id="A0A382H583"/>
<dbReference type="EMBL" id="UINC01059178">
    <property type="protein sequence ID" value="SVB82295.1"/>
    <property type="molecule type" value="Genomic_DNA"/>
</dbReference>
<protein>
    <submittedName>
        <fullName evidence="1">Uncharacterized protein</fullName>
    </submittedName>
</protein>